<feature type="region of interest" description="Disordered" evidence="1">
    <location>
        <begin position="81"/>
        <end position="100"/>
    </location>
</feature>
<name>A0A182TG23_9DIPT</name>
<evidence type="ECO:0000313" key="2">
    <source>
        <dbReference type="EnsemblMetazoa" id="AMEC001679-PA"/>
    </source>
</evidence>
<dbReference type="EnsemblMetazoa" id="AMEC001679-RA">
    <property type="protein sequence ID" value="AMEC001679-PA"/>
    <property type="gene ID" value="AMEC001679"/>
</dbReference>
<organism evidence="2 3">
    <name type="scientific">Anopheles melas</name>
    <dbReference type="NCBI Taxonomy" id="34690"/>
    <lineage>
        <taxon>Eukaryota</taxon>
        <taxon>Metazoa</taxon>
        <taxon>Ecdysozoa</taxon>
        <taxon>Arthropoda</taxon>
        <taxon>Hexapoda</taxon>
        <taxon>Insecta</taxon>
        <taxon>Pterygota</taxon>
        <taxon>Neoptera</taxon>
        <taxon>Endopterygota</taxon>
        <taxon>Diptera</taxon>
        <taxon>Nematocera</taxon>
        <taxon>Culicoidea</taxon>
        <taxon>Culicidae</taxon>
        <taxon>Anophelinae</taxon>
        <taxon>Anopheles</taxon>
    </lineage>
</organism>
<keyword evidence="3" id="KW-1185">Reference proteome</keyword>
<reference evidence="3" key="1">
    <citation type="submission" date="2014-01" db="EMBL/GenBank/DDBJ databases">
        <title>The Genome Sequence of Anopheles melas CM1001059_A (V2).</title>
        <authorList>
            <consortium name="The Broad Institute Genomics Platform"/>
            <person name="Neafsey D.E."/>
            <person name="Besansky N."/>
            <person name="Howell P."/>
            <person name="Walton C."/>
            <person name="Young S.K."/>
            <person name="Zeng Q."/>
            <person name="Gargeya S."/>
            <person name="Fitzgerald M."/>
            <person name="Haas B."/>
            <person name="Abouelleil A."/>
            <person name="Allen A.W."/>
            <person name="Alvarado L."/>
            <person name="Arachchi H.M."/>
            <person name="Berlin A.M."/>
            <person name="Chapman S.B."/>
            <person name="Gainer-Dewar J."/>
            <person name="Goldberg J."/>
            <person name="Griggs A."/>
            <person name="Gujja S."/>
            <person name="Hansen M."/>
            <person name="Howarth C."/>
            <person name="Imamovic A."/>
            <person name="Ireland A."/>
            <person name="Larimer J."/>
            <person name="McCowan C."/>
            <person name="Murphy C."/>
            <person name="Pearson M."/>
            <person name="Poon T.W."/>
            <person name="Priest M."/>
            <person name="Roberts A."/>
            <person name="Saif S."/>
            <person name="Shea T."/>
            <person name="Sisk P."/>
            <person name="Sykes S."/>
            <person name="Wortman J."/>
            <person name="Nusbaum C."/>
            <person name="Birren B."/>
        </authorList>
    </citation>
    <scope>NUCLEOTIDE SEQUENCE [LARGE SCALE GENOMIC DNA]</scope>
    <source>
        <strain evidence="3">CM1001059</strain>
    </source>
</reference>
<dbReference type="VEuPathDB" id="VectorBase:AMEC001679"/>
<reference evidence="2" key="2">
    <citation type="submission" date="2020-05" db="UniProtKB">
        <authorList>
            <consortium name="EnsemblMetazoa"/>
        </authorList>
    </citation>
    <scope>IDENTIFICATION</scope>
    <source>
        <strain evidence="2">CM1001059</strain>
    </source>
</reference>
<proteinExistence type="predicted"/>
<dbReference type="Proteomes" id="UP000075902">
    <property type="component" value="Unassembled WGS sequence"/>
</dbReference>
<evidence type="ECO:0000256" key="1">
    <source>
        <dbReference type="SAM" id="MobiDB-lite"/>
    </source>
</evidence>
<feature type="compositionally biased region" description="Basic and acidic residues" evidence="1">
    <location>
        <begin position="26"/>
        <end position="36"/>
    </location>
</feature>
<sequence>MNKFPVRVQQGGRDAVPVGQHGQQEVLRDVRHDQPHRPVVVRAGRDQGETGGIQQQHDGRRVLADVAPVQIAQHVAHAVRDQGGERQGVPEPGPVRQGRAKRLLRLEVELRVQQRQGADPGDQCRLVVQQPQHFAGLRMAVAHDAERTVRQQAPQHQPDGRRPAGRPGRAGQVLERPAGNGRKHHVPETRGNAGQLAHRGSARVYLK</sequence>
<dbReference type="AlphaFoldDB" id="A0A182TG23"/>
<feature type="region of interest" description="Disordered" evidence="1">
    <location>
        <begin position="1"/>
        <end position="58"/>
    </location>
</feature>
<accession>A0A182TG23</accession>
<feature type="region of interest" description="Disordered" evidence="1">
    <location>
        <begin position="147"/>
        <end position="207"/>
    </location>
</feature>
<protein>
    <submittedName>
        <fullName evidence="2">Uncharacterized protein</fullName>
    </submittedName>
</protein>
<evidence type="ECO:0000313" key="3">
    <source>
        <dbReference type="Proteomes" id="UP000075902"/>
    </source>
</evidence>